<dbReference type="Proteomes" id="UP000664096">
    <property type="component" value="Unassembled WGS sequence"/>
</dbReference>
<accession>A0A939ED92</accession>
<name>A0A939ED92_9HYPH</name>
<evidence type="ECO:0000256" key="1">
    <source>
        <dbReference type="ARBA" id="ARBA00004429"/>
    </source>
</evidence>
<keyword evidence="2 9" id="KW-0813">Transport</keyword>
<evidence type="ECO:0000256" key="8">
    <source>
        <dbReference type="ARBA" id="ARBA00038436"/>
    </source>
</evidence>
<keyword evidence="3" id="KW-1003">Cell membrane</keyword>
<dbReference type="InterPro" id="IPR055348">
    <property type="entry name" value="DctQ"/>
</dbReference>
<dbReference type="GO" id="GO:0022857">
    <property type="term" value="F:transmembrane transporter activity"/>
    <property type="evidence" value="ECO:0007669"/>
    <property type="project" value="UniProtKB-UniRule"/>
</dbReference>
<dbReference type="PANTHER" id="PTHR35011">
    <property type="entry name" value="2,3-DIKETO-L-GULONATE TRAP TRANSPORTER SMALL PERMEASE PROTEIN YIAM"/>
    <property type="match status" value="1"/>
</dbReference>
<evidence type="ECO:0000256" key="5">
    <source>
        <dbReference type="ARBA" id="ARBA00022692"/>
    </source>
</evidence>
<evidence type="ECO:0000259" key="10">
    <source>
        <dbReference type="Pfam" id="PF04290"/>
    </source>
</evidence>
<keyword evidence="7 9" id="KW-0472">Membrane</keyword>
<evidence type="ECO:0000313" key="11">
    <source>
        <dbReference type="EMBL" id="MBN9669474.1"/>
    </source>
</evidence>
<dbReference type="Pfam" id="PF04290">
    <property type="entry name" value="DctQ"/>
    <property type="match status" value="1"/>
</dbReference>
<feature type="transmembrane region" description="Helical" evidence="9">
    <location>
        <begin position="12"/>
        <end position="36"/>
    </location>
</feature>
<evidence type="ECO:0000256" key="7">
    <source>
        <dbReference type="ARBA" id="ARBA00023136"/>
    </source>
</evidence>
<dbReference type="RefSeq" id="WP_207139037.1">
    <property type="nucleotide sequence ID" value="NZ_JAEKJZ010000001.1"/>
</dbReference>
<evidence type="ECO:0000256" key="4">
    <source>
        <dbReference type="ARBA" id="ARBA00022519"/>
    </source>
</evidence>
<keyword evidence="6 9" id="KW-1133">Transmembrane helix</keyword>
<comment type="function">
    <text evidence="9">Part of the tripartite ATP-independent periplasmic (TRAP) transport system.</text>
</comment>
<feature type="transmembrane region" description="Helical" evidence="9">
    <location>
        <begin position="128"/>
        <end position="149"/>
    </location>
</feature>
<evidence type="ECO:0000256" key="2">
    <source>
        <dbReference type="ARBA" id="ARBA00022448"/>
    </source>
</evidence>
<dbReference type="InterPro" id="IPR007387">
    <property type="entry name" value="TRAP_DctQ"/>
</dbReference>
<reference evidence="11" key="1">
    <citation type="submission" date="2020-12" db="EMBL/GenBank/DDBJ databases">
        <title>Oil enriched cultivation method for isolating marine PHA-producing bacteria.</title>
        <authorList>
            <person name="Zheng W."/>
            <person name="Yu S."/>
            <person name="Huang Y."/>
        </authorList>
    </citation>
    <scope>NUCLEOTIDE SEQUENCE</scope>
    <source>
        <strain evidence="11">SY-2-12</strain>
    </source>
</reference>
<dbReference type="GO" id="GO:0005886">
    <property type="term" value="C:plasma membrane"/>
    <property type="evidence" value="ECO:0007669"/>
    <property type="project" value="UniProtKB-SubCell"/>
</dbReference>
<comment type="subunit">
    <text evidence="9">The complex comprises the extracytoplasmic solute receptor protein and the two transmembrane proteins.</text>
</comment>
<evidence type="ECO:0000256" key="6">
    <source>
        <dbReference type="ARBA" id="ARBA00022989"/>
    </source>
</evidence>
<comment type="subcellular location">
    <subcellularLocation>
        <location evidence="1 9">Cell inner membrane</location>
        <topology evidence="1 9">Multi-pass membrane protein</topology>
    </subcellularLocation>
</comment>
<evidence type="ECO:0000256" key="9">
    <source>
        <dbReference type="RuleBase" id="RU369079"/>
    </source>
</evidence>
<comment type="similarity">
    <text evidence="8 9">Belongs to the TRAP transporter small permease family.</text>
</comment>
<feature type="domain" description="Tripartite ATP-independent periplasmic transporters DctQ component" evidence="10">
    <location>
        <begin position="26"/>
        <end position="156"/>
    </location>
</feature>
<keyword evidence="4 9" id="KW-0997">Cell inner membrane</keyword>
<protein>
    <recommendedName>
        <fullName evidence="9">TRAP transporter small permease protein</fullName>
    </recommendedName>
</protein>
<organism evidence="11 12">
    <name type="scientific">Roseibium aggregatum</name>
    <dbReference type="NCBI Taxonomy" id="187304"/>
    <lineage>
        <taxon>Bacteria</taxon>
        <taxon>Pseudomonadati</taxon>
        <taxon>Pseudomonadota</taxon>
        <taxon>Alphaproteobacteria</taxon>
        <taxon>Hyphomicrobiales</taxon>
        <taxon>Stappiaceae</taxon>
        <taxon>Roseibium</taxon>
    </lineage>
</organism>
<feature type="transmembrane region" description="Helical" evidence="9">
    <location>
        <begin position="86"/>
        <end position="108"/>
    </location>
</feature>
<proteinExistence type="inferred from homology"/>
<evidence type="ECO:0000256" key="3">
    <source>
        <dbReference type="ARBA" id="ARBA00022475"/>
    </source>
</evidence>
<dbReference type="AlphaFoldDB" id="A0A939ED92"/>
<dbReference type="EMBL" id="JAEKJZ010000001">
    <property type="protein sequence ID" value="MBN9669474.1"/>
    <property type="molecule type" value="Genomic_DNA"/>
</dbReference>
<evidence type="ECO:0000313" key="12">
    <source>
        <dbReference type="Proteomes" id="UP000664096"/>
    </source>
</evidence>
<feature type="transmembrane region" description="Helical" evidence="9">
    <location>
        <begin position="48"/>
        <end position="65"/>
    </location>
</feature>
<sequence>MTFRWLDRLSDGIAWIAAWALFVVGLMLGYEVIARYFFNAPTIWAEEMSRILMVWAVFMAGASLMRKDAQIRVTILTDLLGPGGKLVARLVSLVFVVGVSALLVRYGIKDPVSSLEHGRTTGTMLDPPAWIMQASVPAGFALVCVQGLVEIVRTLRGDRAAERSAADHMAG</sequence>
<keyword evidence="5 9" id="KW-0812">Transmembrane</keyword>
<comment type="caution">
    <text evidence="11">The sequence shown here is derived from an EMBL/GenBank/DDBJ whole genome shotgun (WGS) entry which is preliminary data.</text>
</comment>
<gene>
    <name evidence="11" type="ORF">JF539_03920</name>
</gene>